<reference evidence="3 4" key="1">
    <citation type="submission" date="2021-06" db="EMBL/GenBank/DDBJ databases">
        <title>Caerostris extrusa draft genome.</title>
        <authorList>
            <person name="Kono N."/>
            <person name="Arakawa K."/>
        </authorList>
    </citation>
    <scope>NUCLEOTIDE SEQUENCE [LARGE SCALE GENOMIC DNA]</scope>
</reference>
<accession>A0AAV4VSE0</accession>
<feature type="chain" id="PRO_5043674665" description="Secreted protein" evidence="2">
    <location>
        <begin position="25"/>
        <end position="104"/>
    </location>
</feature>
<proteinExistence type="predicted"/>
<evidence type="ECO:0000256" key="2">
    <source>
        <dbReference type="SAM" id="SignalP"/>
    </source>
</evidence>
<gene>
    <name evidence="3" type="ORF">CEXT_55411</name>
</gene>
<keyword evidence="2" id="KW-0732">Signal</keyword>
<sequence length="104" mass="11443">MQIFFFPFLFFFFFISFLPPLGGGGGCSPSRSNKSSSEIGTDPSENVCSVALPIINAKLGKQVKREEANSFLSPDCCAYIISVSQHKQKKKISKRTADANDQPF</sequence>
<dbReference type="Proteomes" id="UP001054945">
    <property type="component" value="Unassembled WGS sequence"/>
</dbReference>
<feature type="compositionally biased region" description="Polar residues" evidence="1">
    <location>
        <begin position="29"/>
        <end position="44"/>
    </location>
</feature>
<protein>
    <recommendedName>
        <fullName evidence="5">Secreted protein</fullName>
    </recommendedName>
</protein>
<comment type="caution">
    <text evidence="3">The sequence shown here is derived from an EMBL/GenBank/DDBJ whole genome shotgun (WGS) entry which is preliminary data.</text>
</comment>
<keyword evidence="4" id="KW-1185">Reference proteome</keyword>
<evidence type="ECO:0000313" key="4">
    <source>
        <dbReference type="Proteomes" id="UP001054945"/>
    </source>
</evidence>
<name>A0AAV4VSE0_CAEEX</name>
<dbReference type="EMBL" id="BPLR01014980">
    <property type="protein sequence ID" value="GIY72689.1"/>
    <property type="molecule type" value="Genomic_DNA"/>
</dbReference>
<feature type="signal peptide" evidence="2">
    <location>
        <begin position="1"/>
        <end position="24"/>
    </location>
</feature>
<evidence type="ECO:0000313" key="3">
    <source>
        <dbReference type="EMBL" id="GIY72689.1"/>
    </source>
</evidence>
<dbReference type="AlphaFoldDB" id="A0AAV4VSE0"/>
<feature type="region of interest" description="Disordered" evidence="1">
    <location>
        <begin position="85"/>
        <end position="104"/>
    </location>
</feature>
<feature type="region of interest" description="Disordered" evidence="1">
    <location>
        <begin position="24"/>
        <end position="44"/>
    </location>
</feature>
<organism evidence="3 4">
    <name type="scientific">Caerostris extrusa</name>
    <name type="common">Bark spider</name>
    <name type="synonym">Caerostris bankana</name>
    <dbReference type="NCBI Taxonomy" id="172846"/>
    <lineage>
        <taxon>Eukaryota</taxon>
        <taxon>Metazoa</taxon>
        <taxon>Ecdysozoa</taxon>
        <taxon>Arthropoda</taxon>
        <taxon>Chelicerata</taxon>
        <taxon>Arachnida</taxon>
        <taxon>Araneae</taxon>
        <taxon>Araneomorphae</taxon>
        <taxon>Entelegynae</taxon>
        <taxon>Araneoidea</taxon>
        <taxon>Araneidae</taxon>
        <taxon>Caerostris</taxon>
    </lineage>
</organism>
<evidence type="ECO:0000256" key="1">
    <source>
        <dbReference type="SAM" id="MobiDB-lite"/>
    </source>
</evidence>
<evidence type="ECO:0008006" key="5">
    <source>
        <dbReference type="Google" id="ProtNLM"/>
    </source>
</evidence>